<dbReference type="HOGENOM" id="CLU_002639_8_3_1"/>
<proteinExistence type="predicted"/>
<dbReference type="PANTHER" id="PTHR33112">
    <property type="entry name" value="DOMAIN PROTEIN, PUTATIVE-RELATED"/>
    <property type="match status" value="1"/>
</dbReference>
<feature type="non-terminal residue" evidence="3">
    <location>
        <position position="1"/>
    </location>
</feature>
<dbReference type="PANTHER" id="PTHR33112:SF16">
    <property type="entry name" value="HETEROKARYON INCOMPATIBILITY DOMAIN-CONTAINING PROTEIN"/>
    <property type="match status" value="1"/>
</dbReference>
<evidence type="ECO:0000256" key="1">
    <source>
        <dbReference type="SAM" id="MobiDB-lite"/>
    </source>
</evidence>
<dbReference type="OrthoDB" id="3562689at2759"/>
<organism evidence="3 4">
    <name type="scientific">Oidiodendron maius (strain Zn)</name>
    <dbReference type="NCBI Taxonomy" id="913774"/>
    <lineage>
        <taxon>Eukaryota</taxon>
        <taxon>Fungi</taxon>
        <taxon>Dikarya</taxon>
        <taxon>Ascomycota</taxon>
        <taxon>Pezizomycotina</taxon>
        <taxon>Leotiomycetes</taxon>
        <taxon>Leotiomycetes incertae sedis</taxon>
        <taxon>Myxotrichaceae</taxon>
        <taxon>Oidiodendron</taxon>
    </lineage>
</organism>
<feature type="domain" description="Heterokaryon incompatibility" evidence="2">
    <location>
        <begin position="44"/>
        <end position="201"/>
    </location>
</feature>
<dbReference type="Pfam" id="PF06985">
    <property type="entry name" value="HET"/>
    <property type="match status" value="1"/>
</dbReference>
<dbReference type="EMBL" id="KN832882">
    <property type="protein sequence ID" value="KIM97278.1"/>
    <property type="molecule type" value="Genomic_DNA"/>
</dbReference>
<feature type="region of interest" description="Disordered" evidence="1">
    <location>
        <begin position="332"/>
        <end position="351"/>
    </location>
</feature>
<dbReference type="AlphaFoldDB" id="A0A0C3CED1"/>
<sequence length="351" mass="40311">IKDCAQQHRSCDRSVVPLLPTRILDAESWPMVKLREPEKKRAQYIALSHSWGGHHPIATTTSTLLEYKKGGININALPKTYQDAIAITRRLGHRYIWIDSLCIIQDSKPDWEHEAARMAEVYQNAWLTISATRSSSPTSGCYNSTEKQTVELRGVIRNSPFILHARRAMEHVPSDWGVDPKNAPMRRFPLPLLTRGWAFQERLLSARVLHFGPQELFWECRERVTCECKGIKEWDRDANIVTYQGAPPKITQNRFVNSAAKRDQMHARWRSLVEEYSRRRLTVGTDRLPAFAGLATEMQGYLSQRYFAGLWEDSFVADLCWHRGEIKSGRGRVRKRGGASWPGIPSWSWAA</sequence>
<evidence type="ECO:0000259" key="2">
    <source>
        <dbReference type="Pfam" id="PF06985"/>
    </source>
</evidence>
<reference evidence="4" key="2">
    <citation type="submission" date="2015-01" db="EMBL/GenBank/DDBJ databases">
        <title>Evolutionary Origins and Diversification of the Mycorrhizal Mutualists.</title>
        <authorList>
            <consortium name="DOE Joint Genome Institute"/>
            <consortium name="Mycorrhizal Genomics Consortium"/>
            <person name="Kohler A."/>
            <person name="Kuo A."/>
            <person name="Nagy L.G."/>
            <person name="Floudas D."/>
            <person name="Copeland A."/>
            <person name="Barry K.W."/>
            <person name="Cichocki N."/>
            <person name="Veneault-Fourrey C."/>
            <person name="LaButti K."/>
            <person name="Lindquist E.A."/>
            <person name="Lipzen A."/>
            <person name="Lundell T."/>
            <person name="Morin E."/>
            <person name="Murat C."/>
            <person name="Riley R."/>
            <person name="Ohm R."/>
            <person name="Sun H."/>
            <person name="Tunlid A."/>
            <person name="Henrissat B."/>
            <person name="Grigoriev I.V."/>
            <person name="Hibbett D.S."/>
            <person name="Martin F."/>
        </authorList>
    </citation>
    <scope>NUCLEOTIDE SEQUENCE [LARGE SCALE GENOMIC DNA]</scope>
    <source>
        <strain evidence="4">Zn</strain>
    </source>
</reference>
<accession>A0A0C3CED1</accession>
<dbReference type="InterPro" id="IPR010730">
    <property type="entry name" value="HET"/>
</dbReference>
<evidence type="ECO:0000313" key="4">
    <source>
        <dbReference type="Proteomes" id="UP000054321"/>
    </source>
</evidence>
<protein>
    <recommendedName>
        <fullName evidence="2">Heterokaryon incompatibility domain-containing protein</fullName>
    </recommendedName>
</protein>
<feature type="non-terminal residue" evidence="3">
    <location>
        <position position="351"/>
    </location>
</feature>
<dbReference type="InParanoid" id="A0A0C3CED1"/>
<reference evidence="3 4" key="1">
    <citation type="submission" date="2014-04" db="EMBL/GenBank/DDBJ databases">
        <authorList>
            <consortium name="DOE Joint Genome Institute"/>
            <person name="Kuo A."/>
            <person name="Martino E."/>
            <person name="Perotto S."/>
            <person name="Kohler A."/>
            <person name="Nagy L.G."/>
            <person name="Floudas D."/>
            <person name="Copeland A."/>
            <person name="Barry K.W."/>
            <person name="Cichocki N."/>
            <person name="Veneault-Fourrey C."/>
            <person name="LaButti K."/>
            <person name="Lindquist E.A."/>
            <person name="Lipzen A."/>
            <person name="Lundell T."/>
            <person name="Morin E."/>
            <person name="Murat C."/>
            <person name="Sun H."/>
            <person name="Tunlid A."/>
            <person name="Henrissat B."/>
            <person name="Grigoriev I.V."/>
            <person name="Hibbett D.S."/>
            <person name="Martin F."/>
            <person name="Nordberg H.P."/>
            <person name="Cantor M.N."/>
            <person name="Hua S.X."/>
        </authorList>
    </citation>
    <scope>NUCLEOTIDE SEQUENCE [LARGE SCALE GENOMIC DNA]</scope>
    <source>
        <strain evidence="3 4">Zn</strain>
    </source>
</reference>
<name>A0A0C3CED1_OIDMZ</name>
<dbReference type="Proteomes" id="UP000054321">
    <property type="component" value="Unassembled WGS sequence"/>
</dbReference>
<gene>
    <name evidence="3" type="ORF">OIDMADRAFT_65126</name>
</gene>
<evidence type="ECO:0000313" key="3">
    <source>
        <dbReference type="EMBL" id="KIM97278.1"/>
    </source>
</evidence>
<keyword evidence="4" id="KW-1185">Reference proteome</keyword>